<feature type="repeat" description="TPR" evidence="3">
    <location>
        <begin position="210"/>
        <end position="243"/>
    </location>
</feature>
<dbReference type="PROSITE" id="PS50005">
    <property type="entry name" value="TPR"/>
    <property type="match status" value="2"/>
</dbReference>
<keyword evidence="4" id="KW-0812">Transmembrane</keyword>
<dbReference type="InterPro" id="IPR011990">
    <property type="entry name" value="TPR-like_helical_dom_sf"/>
</dbReference>
<dbReference type="InterPro" id="IPR018253">
    <property type="entry name" value="DnaJ_domain_CS"/>
</dbReference>
<evidence type="ECO:0000256" key="1">
    <source>
        <dbReference type="ARBA" id="ARBA00022737"/>
    </source>
</evidence>
<keyword evidence="2 3" id="KW-0802">TPR repeat</keyword>
<feature type="domain" description="J" evidence="5">
    <location>
        <begin position="4"/>
        <end position="69"/>
    </location>
</feature>
<evidence type="ECO:0000256" key="2">
    <source>
        <dbReference type="ARBA" id="ARBA00022803"/>
    </source>
</evidence>
<dbReference type="Pfam" id="PF13181">
    <property type="entry name" value="TPR_8"/>
    <property type="match status" value="1"/>
</dbReference>
<dbReference type="CDD" id="cd06257">
    <property type="entry name" value="DnaJ"/>
    <property type="match status" value="1"/>
</dbReference>
<dbReference type="SUPFAM" id="SSF46565">
    <property type="entry name" value="Chaperone J-domain"/>
    <property type="match status" value="1"/>
</dbReference>
<dbReference type="InterPro" id="IPR001623">
    <property type="entry name" value="DnaJ_domain"/>
</dbReference>
<dbReference type="PROSITE" id="PS00636">
    <property type="entry name" value="DNAJ_1"/>
    <property type="match status" value="1"/>
</dbReference>
<dbReference type="SMART" id="SM00271">
    <property type="entry name" value="DnaJ"/>
    <property type="match status" value="1"/>
</dbReference>
<protein>
    <submittedName>
        <fullName evidence="6">DnaJ domain-containing protein</fullName>
    </submittedName>
</protein>
<evidence type="ECO:0000256" key="4">
    <source>
        <dbReference type="SAM" id="Phobius"/>
    </source>
</evidence>
<dbReference type="Proteomes" id="UP000644147">
    <property type="component" value="Unassembled WGS sequence"/>
</dbReference>
<name>A0ABS1C2C2_9BACT</name>
<dbReference type="PANTHER" id="PTHR45188:SF2">
    <property type="entry name" value="DNAJ HOMOLOG SUBFAMILY C MEMBER 7"/>
    <property type="match status" value="1"/>
</dbReference>
<evidence type="ECO:0000313" key="7">
    <source>
        <dbReference type="Proteomes" id="UP000644147"/>
    </source>
</evidence>
<comment type="caution">
    <text evidence="6">The sequence shown here is derived from an EMBL/GenBank/DDBJ whole genome shotgun (WGS) entry which is preliminary data.</text>
</comment>
<dbReference type="InterPro" id="IPR036869">
    <property type="entry name" value="J_dom_sf"/>
</dbReference>
<dbReference type="PRINTS" id="PR00625">
    <property type="entry name" value="JDOMAIN"/>
</dbReference>
<evidence type="ECO:0000256" key="3">
    <source>
        <dbReference type="PROSITE-ProRule" id="PRU00339"/>
    </source>
</evidence>
<dbReference type="SMART" id="SM00028">
    <property type="entry name" value="TPR"/>
    <property type="match status" value="5"/>
</dbReference>
<dbReference type="PROSITE" id="PS50076">
    <property type="entry name" value="DNAJ_2"/>
    <property type="match status" value="1"/>
</dbReference>
<feature type="transmembrane region" description="Helical" evidence="4">
    <location>
        <begin position="114"/>
        <end position="135"/>
    </location>
</feature>
<gene>
    <name evidence="6" type="ORF">I5M27_10850</name>
</gene>
<dbReference type="InterPro" id="IPR019734">
    <property type="entry name" value="TPR_rpt"/>
</dbReference>
<proteinExistence type="predicted"/>
<dbReference type="EMBL" id="JAEHFX010000005">
    <property type="protein sequence ID" value="MBK0403485.1"/>
    <property type="molecule type" value="Genomic_DNA"/>
</dbReference>
<dbReference type="Pfam" id="PF00226">
    <property type="entry name" value="DnaJ"/>
    <property type="match status" value="1"/>
</dbReference>
<sequence length="361" mass="42121">MQLNYYSILGLKRTATQPEIKTAYKKLAIQYHPDKHQGNTYFEEQFKQVSEAYQVLGNPQKRRLYDLKLEYVAQQQRVQQQQRAYYTQQRRPASVNERYYRTISKKRKFSRRDWQITIGFFVALILFSLAVKFTMDFVTAKARFRKAEAFMEEKQWSGAHSLLTEAIDFDPEFAEAYARRGFINQNVYRDYDAAIYDYSAALRFGDAPQAETYFMRGQCHSSLHHFRQAEADFTTAISLDKTYQAAYFSRGEIRLLELNAWNKAVADLTVFLKKPTETTARNKALLYRGFAFYLLDDYNAAIQDYDAALKTDAGNGRLYYLLGKAKFSQHDEASACASFMRAYKLGYEPAILDWETLCGKE</sequence>
<organism evidence="6 7">
    <name type="scientific">Adhaeribacter terrigena</name>
    <dbReference type="NCBI Taxonomy" id="2793070"/>
    <lineage>
        <taxon>Bacteria</taxon>
        <taxon>Pseudomonadati</taxon>
        <taxon>Bacteroidota</taxon>
        <taxon>Cytophagia</taxon>
        <taxon>Cytophagales</taxon>
        <taxon>Hymenobacteraceae</taxon>
        <taxon>Adhaeribacter</taxon>
    </lineage>
</organism>
<keyword evidence="4" id="KW-0472">Membrane</keyword>
<dbReference type="PANTHER" id="PTHR45188">
    <property type="entry name" value="DNAJ PROTEIN P58IPK HOMOLOG"/>
    <property type="match status" value="1"/>
</dbReference>
<evidence type="ECO:0000313" key="6">
    <source>
        <dbReference type="EMBL" id="MBK0403485.1"/>
    </source>
</evidence>
<keyword evidence="1" id="KW-0677">Repeat</keyword>
<feature type="repeat" description="TPR" evidence="3">
    <location>
        <begin position="282"/>
        <end position="315"/>
    </location>
</feature>
<reference evidence="6 7" key="1">
    <citation type="submission" date="2020-12" db="EMBL/GenBank/DDBJ databases">
        <title>Bacterial novel species Adhaeribacter sp. BT258 isolated from soil.</title>
        <authorList>
            <person name="Jung H.-Y."/>
        </authorList>
    </citation>
    <scope>NUCLEOTIDE SEQUENCE [LARGE SCALE GENOMIC DNA]</scope>
    <source>
        <strain evidence="6 7">BT258</strain>
    </source>
</reference>
<dbReference type="RefSeq" id="WP_200506241.1">
    <property type="nucleotide sequence ID" value="NZ_JAEHFX010000005.1"/>
</dbReference>
<keyword evidence="7" id="KW-1185">Reference proteome</keyword>
<accession>A0ABS1C2C2</accession>
<dbReference type="SUPFAM" id="SSF48452">
    <property type="entry name" value="TPR-like"/>
    <property type="match status" value="1"/>
</dbReference>
<keyword evidence="4" id="KW-1133">Transmembrane helix</keyword>
<evidence type="ECO:0000259" key="5">
    <source>
        <dbReference type="PROSITE" id="PS50076"/>
    </source>
</evidence>
<dbReference type="Gene3D" id="1.25.40.10">
    <property type="entry name" value="Tetratricopeptide repeat domain"/>
    <property type="match status" value="3"/>
</dbReference>
<dbReference type="Gene3D" id="1.10.287.110">
    <property type="entry name" value="DnaJ domain"/>
    <property type="match status" value="1"/>
</dbReference>